<name>A0A0C9S4D4_AMBAM</name>
<proteinExistence type="evidence at transcript level"/>
<organism evidence="2">
    <name type="scientific">Amblyomma americanum</name>
    <name type="common">Lone star tick</name>
    <dbReference type="NCBI Taxonomy" id="6943"/>
    <lineage>
        <taxon>Eukaryota</taxon>
        <taxon>Metazoa</taxon>
        <taxon>Ecdysozoa</taxon>
        <taxon>Arthropoda</taxon>
        <taxon>Chelicerata</taxon>
        <taxon>Arachnida</taxon>
        <taxon>Acari</taxon>
        <taxon>Parasitiformes</taxon>
        <taxon>Ixodida</taxon>
        <taxon>Ixodoidea</taxon>
        <taxon>Ixodidae</taxon>
        <taxon>Amblyomminae</taxon>
        <taxon>Amblyomma</taxon>
    </lineage>
</organism>
<dbReference type="EMBL" id="GBZX01000656">
    <property type="protein sequence ID" value="JAG92084.1"/>
    <property type="molecule type" value="mRNA"/>
</dbReference>
<dbReference type="AlphaFoldDB" id="A0A0C9S4D4"/>
<sequence>MPKRCMFFVQILAAVAVSLFCDFDSSAPAQPSSLRHVDGTVILATDCHVTLVGDIPGVLPWAPDGFPRACLQCRITIGPWSTSALHRTINRTAPAYHFSGQDGSSLYKMPKRCMFFVQILAAVAVSLFCDFDS</sequence>
<feature type="signal peptide" evidence="1">
    <location>
        <begin position="1"/>
        <end position="21"/>
    </location>
</feature>
<evidence type="ECO:0000313" key="2">
    <source>
        <dbReference type="EMBL" id="JAG92084.1"/>
    </source>
</evidence>
<feature type="non-terminal residue" evidence="2">
    <location>
        <position position="133"/>
    </location>
</feature>
<feature type="chain" id="PRO_5002212779" evidence="1">
    <location>
        <begin position="22"/>
        <end position="133"/>
    </location>
</feature>
<accession>A0A0C9S4D4</accession>
<keyword evidence="1" id="KW-0732">Signal</keyword>
<protein>
    <submittedName>
        <fullName evidence="2">Putative secreted protein</fullName>
    </submittedName>
</protein>
<reference evidence="2" key="1">
    <citation type="journal article" date="2015" name="PLoS ONE">
        <title>An Insight into the Sialome of the Lone Star Tick, Amblyomma americanum, with a Glimpse on Its Time Dependent Gene Expression.</title>
        <authorList>
            <person name="Karim S."/>
            <person name="Ribeiro J.M."/>
        </authorList>
    </citation>
    <scope>NUCLEOTIDE SEQUENCE</scope>
    <source>
        <tissue evidence="2">Salivary gland</tissue>
    </source>
</reference>
<evidence type="ECO:0000256" key="1">
    <source>
        <dbReference type="SAM" id="SignalP"/>
    </source>
</evidence>